<reference evidence="1 2" key="1">
    <citation type="submission" date="2018-10" db="EMBL/GenBank/DDBJ databases">
        <authorList>
            <consortium name="Pathogen Informatics"/>
        </authorList>
    </citation>
    <scope>NUCLEOTIDE SEQUENCE [LARGE SCALE GENOMIC DNA]</scope>
</reference>
<keyword evidence="2" id="KW-1185">Reference proteome</keyword>
<dbReference type="Proteomes" id="UP000267029">
    <property type="component" value="Unassembled WGS sequence"/>
</dbReference>
<dbReference type="AlphaFoldDB" id="A0A0R3U774"/>
<gene>
    <name evidence="1" type="ORF">MCOS_LOCUS2669</name>
</gene>
<dbReference type="EMBL" id="UXSR01000470">
    <property type="protein sequence ID" value="VDD76666.1"/>
    <property type="molecule type" value="Genomic_DNA"/>
</dbReference>
<protein>
    <submittedName>
        <fullName evidence="1">Uncharacterized protein</fullName>
    </submittedName>
</protein>
<accession>A0A0R3U774</accession>
<evidence type="ECO:0000313" key="2">
    <source>
        <dbReference type="Proteomes" id="UP000267029"/>
    </source>
</evidence>
<name>A0A0R3U774_MESCO</name>
<organism evidence="1 2">
    <name type="scientific">Mesocestoides corti</name>
    <name type="common">Flatworm</name>
    <dbReference type="NCBI Taxonomy" id="53468"/>
    <lineage>
        <taxon>Eukaryota</taxon>
        <taxon>Metazoa</taxon>
        <taxon>Spiralia</taxon>
        <taxon>Lophotrochozoa</taxon>
        <taxon>Platyhelminthes</taxon>
        <taxon>Cestoda</taxon>
        <taxon>Eucestoda</taxon>
        <taxon>Cyclophyllidea</taxon>
        <taxon>Mesocestoididae</taxon>
        <taxon>Mesocestoides</taxon>
    </lineage>
</organism>
<proteinExistence type="predicted"/>
<sequence length="295" mass="32128">MNDPNSAEYDLLHVGGNYNHHGLLHQHQQPLTSPAEYEDPSLLLPGLIDTHFADAVPPTSYYGGPVSCAQVAPASWLTPLPTAVTMDARGAAVSTDAYHSYILDQPTFRYDSLVDPNATYYQPMSEPMAYHCGNDVLIESQENYAKKLTPETAVSDDAEILLATGFADASEVRSRSRSRRRRVPHLVKGGGGACDTSQADLMQSFEIKMDERPHSAASAVASTVINTSTITTSSASCLPVSSCLICGDKATGRGSRWLYVFYRLPHGVESSYFQENLPTLSVDVRRWTAAVKHDS</sequence>
<evidence type="ECO:0000313" key="1">
    <source>
        <dbReference type="EMBL" id="VDD76666.1"/>
    </source>
</evidence>